<evidence type="ECO:0000313" key="2">
    <source>
        <dbReference type="Proteomes" id="UP000799755"/>
    </source>
</evidence>
<dbReference type="EMBL" id="MU003525">
    <property type="protein sequence ID" value="KAF2466271.1"/>
    <property type="molecule type" value="Genomic_DNA"/>
</dbReference>
<reference evidence="1" key="1">
    <citation type="journal article" date="2020" name="Stud. Mycol.">
        <title>101 Dothideomycetes genomes: a test case for predicting lifestyles and emergence of pathogens.</title>
        <authorList>
            <person name="Haridas S."/>
            <person name="Albert R."/>
            <person name="Binder M."/>
            <person name="Bloem J."/>
            <person name="Labutti K."/>
            <person name="Salamov A."/>
            <person name="Andreopoulos B."/>
            <person name="Baker S."/>
            <person name="Barry K."/>
            <person name="Bills G."/>
            <person name="Bluhm B."/>
            <person name="Cannon C."/>
            <person name="Castanera R."/>
            <person name="Culley D."/>
            <person name="Daum C."/>
            <person name="Ezra D."/>
            <person name="Gonzalez J."/>
            <person name="Henrissat B."/>
            <person name="Kuo A."/>
            <person name="Liang C."/>
            <person name="Lipzen A."/>
            <person name="Lutzoni F."/>
            <person name="Magnuson J."/>
            <person name="Mondo S."/>
            <person name="Nolan M."/>
            <person name="Ohm R."/>
            <person name="Pangilinan J."/>
            <person name="Park H.-J."/>
            <person name="Ramirez L."/>
            <person name="Alfaro M."/>
            <person name="Sun H."/>
            <person name="Tritt A."/>
            <person name="Yoshinaga Y."/>
            <person name="Zwiers L.-H."/>
            <person name="Turgeon B."/>
            <person name="Goodwin S."/>
            <person name="Spatafora J."/>
            <person name="Crous P."/>
            <person name="Grigoriev I."/>
        </authorList>
    </citation>
    <scope>NUCLEOTIDE SEQUENCE</scope>
    <source>
        <strain evidence="1">ATCC 200398</strain>
    </source>
</reference>
<proteinExistence type="predicted"/>
<feature type="non-terminal residue" evidence="1">
    <location>
        <position position="244"/>
    </location>
</feature>
<gene>
    <name evidence="1" type="ORF">BDR25DRAFT_268691</name>
</gene>
<name>A0ACB6QHB5_9PLEO</name>
<sequence>MSLVAIRIPPEWRRSSYSRSLLGVVWAVTAIATISLFVRLYSRYSRFTRFYWDDLFVVVAWAFSVPLAVQSTVSSSKSGNPSANSLLFTSRIFGQLFFYTCLWCIKISFLIFFRRISGNTLRGLHIYWKAVVGFTVLTYFGLWAMNPYGCFKNKGPRATVMAMPFAILRNVRLSKRQRQILYPLFSLSIVTMTIAIVRAVISTQGMKNNLGVTWMLFLNNIEASIAIIIACIGSLRALFTQDDR</sequence>
<evidence type="ECO:0000313" key="1">
    <source>
        <dbReference type="EMBL" id="KAF2466271.1"/>
    </source>
</evidence>
<comment type="caution">
    <text evidence="1">The sequence shown here is derived from an EMBL/GenBank/DDBJ whole genome shotgun (WGS) entry which is preliminary data.</text>
</comment>
<organism evidence="1 2">
    <name type="scientific">Lindgomyces ingoldianus</name>
    <dbReference type="NCBI Taxonomy" id="673940"/>
    <lineage>
        <taxon>Eukaryota</taxon>
        <taxon>Fungi</taxon>
        <taxon>Dikarya</taxon>
        <taxon>Ascomycota</taxon>
        <taxon>Pezizomycotina</taxon>
        <taxon>Dothideomycetes</taxon>
        <taxon>Pleosporomycetidae</taxon>
        <taxon>Pleosporales</taxon>
        <taxon>Lindgomycetaceae</taxon>
        <taxon>Lindgomyces</taxon>
    </lineage>
</organism>
<dbReference type="Proteomes" id="UP000799755">
    <property type="component" value="Unassembled WGS sequence"/>
</dbReference>
<accession>A0ACB6QHB5</accession>
<keyword evidence="2" id="KW-1185">Reference proteome</keyword>
<protein>
    <submittedName>
        <fullName evidence="1">Uncharacterized protein</fullName>
    </submittedName>
</protein>